<protein>
    <submittedName>
        <fullName evidence="2">Phytanoyl-CoA dioxygenase family protein</fullName>
    </submittedName>
</protein>
<evidence type="ECO:0000313" key="3">
    <source>
        <dbReference type="Proteomes" id="UP000662888"/>
    </source>
</evidence>
<dbReference type="RefSeq" id="WP_206088202.1">
    <property type="nucleotide sequence ID" value="NZ_CP065053.1"/>
</dbReference>
<sequence length="295" mass="32378">MKHTQHGAHHDIDAMTLTAEQRRSVYDELGYLIFRNVFTPADIALLRSTTQQLVQAAAGLAVSNERYLVAALEDSPAHAVRRIYNTPSAHPLLQAATSDPRVLDLLADIIGPNIELHHGKINLKPRSREAQFDWHQDFAFFPHTNFDFIAVMLALDAATPENGCLTVIPGSHKRGPMQHIFAVDGAYSSRLADPSALGSEIDWVDLPMGAGDIELHHCNLLHSSRANRTDTARTAMVTHYRAADNMQLGGFQGHHGYGQVVRGEAPGRVRLQEGSYFLPTMAMRPPVAASSEGQP</sequence>
<keyword evidence="3" id="KW-1185">Reference proteome</keyword>
<dbReference type="InterPro" id="IPR008775">
    <property type="entry name" value="Phytyl_CoA_dOase-like"/>
</dbReference>
<dbReference type="SUPFAM" id="SSF51197">
    <property type="entry name" value="Clavaminate synthase-like"/>
    <property type="match status" value="1"/>
</dbReference>
<organism evidence="2 3">
    <name type="scientific">Massilia antarctica</name>
    <dbReference type="NCBI Taxonomy" id="2765360"/>
    <lineage>
        <taxon>Bacteria</taxon>
        <taxon>Pseudomonadati</taxon>
        <taxon>Pseudomonadota</taxon>
        <taxon>Betaproteobacteria</taxon>
        <taxon>Burkholderiales</taxon>
        <taxon>Oxalobacteraceae</taxon>
        <taxon>Telluria group</taxon>
        <taxon>Massilia</taxon>
    </lineage>
</organism>
<dbReference type="GO" id="GO:0051213">
    <property type="term" value="F:dioxygenase activity"/>
    <property type="evidence" value="ECO:0007669"/>
    <property type="project" value="UniProtKB-KW"/>
</dbReference>
<evidence type="ECO:0000256" key="1">
    <source>
        <dbReference type="ARBA" id="ARBA00001954"/>
    </source>
</evidence>
<dbReference type="Pfam" id="PF05721">
    <property type="entry name" value="PhyH"/>
    <property type="match status" value="1"/>
</dbReference>
<proteinExistence type="predicted"/>
<dbReference type="PANTHER" id="PTHR20883:SF48">
    <property type="entry name" value="ECTOINE DIOXYGENASE"/>
    <property type="match status" value="1"/>
</dbReference>
<gene>
    <name evidence="2" type="ORF">IV454_24145</name>
</gene>
<comment type="cofactor">
    <cofactor evidence="1">
        <name>Fe(2+)</name>
        <dbReference type="ChEBI" id="CHEBI:29033"/>
    </cofactor>
</comment>
<dbReference type="EMBL" id="CP065053">
    <property type="protein sequence ID" value="QPI48592.1"/>
    <property type="molecule type" value="Genomic_DNA"/>
</dbReference>
<dbReference type="Gene3D" id="2.60.120.620">
    <property type="entry name" value="q2cbj1_9rhob like domain"/>
    <property type="match status" value="1"/>
</dbReference>
<reference evidence="2 3" key="1">
    <citation type="submission" date="2020-11" db="EMBL/GenBank/DDBJ databases">
        <authorList>
            <person name="Sun Q."/>
        </authorList>
    </citation>
    <scope>NUCLEOTIDE SEQUENCE [LARGE SCALE GENOMIC DNA]</scope>
    <source>
        <strain evidence="2 3">P8398</strain>
    </source>
</reference>
<accession>A0AA48WBS1</accession>
<evidence type="ECO:0000313" key="2">
    <source>
        <dbReference type="EMBL" id="QPI48592.1"/>
    </source>
</evidence>
<dbReference type="Proteomes" id="UP000662888">
    <property type="component" value="Chromosome"/>
</dbReference>
<keyword evidence="2" id="KW-0560">Oxidoreductase</keyword>
<name>A0AA48WBS1_9BURK</name>
<dbReference type="PANTHER" id="PTHR20883">
    <property type="entry name" value="PHYTANOYL-COA DIOXYGENASE DOMAIN CONTAINING 1"/>
    <property type="match status" value="1"/>
</dbReference>
<keyword evidence="2" id="KW-0223">Dioxygenase</keyword>